<name>A0A8H7YYP3_AJECA</name>
<dbReference type="EMBL" id="JAEVHI010000002">
    <property type="protein sequence ID" value="KAG5298778.1"/>
    <property type="molecule type" value="Genomic_DNA"/>
</dbReference>
<dbReference type="AlphaFoldDB" id="A0A8H7YYP3"/>
<gene>
    <name evidence="1" type="ORF">I7I52_08852</name>
</gene>
<reference evidence="1 2" key="1">
    <citation type="submission" date="2021-01" db="EMBL/GenBank/DDBJ databases">
        <title>Chromosome-level genome assembly of a human fungal pathogen reveals clustering of transcriptionally co-regulated genes.</title>
        <authorList>
            <person name="Voorhies M."/>
            <person name="Cohen S."/>
            <person name="Shea T.P."/>
            <person name="Petrus S."/>
            <person name="Munoz J.F."/>
            <person name="Poplawski S."/>
            <person name="Goldman W.E."/>
            <person name="Michael T."/>
            <person name="Cuomo C.A."/>
            <person name="Sil A."/>
            <person name="Beyhan S."/>
        </authorList>
    </citation>
    <scope>NUCLEOTIDE SEQUENCE [LARGE SCALE GENOMIC DNA]</scope>
    <source>
        <strain evidence="1 2">G184AR</strain>
    </source>
</reference>
<proteinExistence type="predicted"/>
<protein>
    <submittedName>
        <fullName evidence="1">Uncharacterized protein</fullName>
    </submittedName>
</protein>
<evidence type="ECO:0000313" key="2">
    <source>
        <dbReference type="Proteomes" id="UP000670092"/>
    </source>
</evidence>
<evidence type="ECO:0000313" key="1">
    <source>
        <dbReference type="EMBL" id="KAG5298778.1"/>
    </source>
</evidence>
<accession>A0A8H7YYP3</accession>
<dbReference type="Proteomes" id="UP000670092">
    <property type="component" value="Unassembled WGS sequence"/>
</dbReference>
<organism evidence="1 2">
    <name type="scientific">Ajellomyces capsulatus</name>
    <name type="common">Darling's disease fungus</name>
    <name type="synonym">Histoplasma capsulatum</name>
    <dbReference type="NCBI Taxonomy" id="5037"/>
    <lineage>
        <taxon>Eukaryota</taxon>
        <taxon>Fungi</taxon>
        <taxon>Dikarya</taxon>
        <taxon>Ascomycota</taxon>
        <taxon>Pezizomycotina</taxon>
        <taxon>Eurotiomycetes</taxon>
        <taxon>Eurotiomycetidae</taxon>
        <taxon>Onygenales</taxon>
        <taxon>Ajellomycetaceae</taxon>
        <taxon>Histoplasma</taxon>
    </lineage>
</organism>
<sequence>MPFLSSSPLQLARTSSNPAILYIGHAVSASFYLNVVCKTISLHFLNLLPPPPHQRSSSPGTERNGICIAKESKPKEKPIPVVLKYVLKNLCCIYVQVYAMLCHVSHVKCMYAREREFVFFRKKKIKKK</sequence>
<comment type="caution">
    <text evidence="1">The sequence shown here is derived from an EMBL/GenBank/DDBJ whole genome shotgun (WGS) entry which is preliminary data.</text>
</comment>
<dbReference type="VEuPathDB" id="FungiDB:I7I52_08852"/>